<feature type="domain" description="AB hydrolase-1" evidence="1">
    <location>
        <begin position="20"/>
        <end position="160"/>
    </location>
</feature>
<comment type="caution">
    <text evidence="2">The sequence shown here is derived from an EMBL/GenBank/DDBJ whole genome shotgun (WGS) entry which is preliminary data.</text>
</comment>
<reference evidence="2 3" key="1">
    <citation type="submission" date="2019-08" db="EMBL/GenBank/DDBJ databases">
        <title>Genomes of Subsaximicrobium wynnwilliamsii strains.</title>
        <authorList>
            <person name="Bowman J.P."/>
        </authorList>
    </citation>
    <scope>NUCLEOTIDE SEQUENCE [LARGE SCALE GENOMIC DNA]</scope>
    <source>
        <strain evidence="2 3">2-80-2</strain>
    </source>
</reference>
<accession>A0A5C6ZIY6</accession>
<protein>
    <submittedName>
        <fullName evidence="2">Alpha/beta hydrolase</fullName>
    </submittedName>
</protein>
<dbReference type="AlphaFoldDB" id="A0A5C6ZIY6"/>
<dbReference type="SUPFAM" id="SSF53474">
    <property type="entry name" value="alpha/beta-Hydrolases"/>
    <property type="match status" value="1"/>
</dbReference>
<name>A0A5C6ZIY6_9FLAO</name>
<keyword evidence="2" id="KW-0378">Hydrolase</keyword>
<dbReference type="InterPro" id="IPR050266">
    <property type="entry name" value="AB_hydrolase_sf"/>
</dbReference>
<dbReference type="Gene3D" id="3.40.50.1820">
    <property type="entry name" value="alpha/beta hydrolase"/>
    <property type="match status" value="1"/>
</dbReference>
<gene>
    <name evidence="2" type="ORF">ESY86_08255</name>
</gene>
<dbReference type="InterPro" id="IPR029058">
    <property type="entry name" value="AB_hydrolase_fold"/>
</dbReference>
<dbReference type="Pfam" id="PF00561">
    <property type="entry name" value="Abhydrolase_1"/>
    <property type="match status" value="1"/>
</dbReference>
<dbReference type="OrthoDB" id="252464at2"/>
<evidence type="ECO:0000313" key="3">
    <source>
        <dbReference type="Proteomes" id="UP000321578"/>
    </source>
</evidence>
<dbReference type="PANTHER" id="PTHR43798">
    <property type="entry name" value="MONOACYLGLYCEROL LIPASE"/>
    <property type="match status" value="1"/>
</dbReference>
<dbReference type="Proteomes" id="UP000321578">
    <property type="component" value="Unassembled WGS sequence"/>
</dbReference>
<evidence type="ECO:0000313" key="2">
    <source>
        <dbReference type="EMBL" id="TXD89502.1"/>
    </source>
</evidence>
<evidence type="ECO:0000259" key="1">
    <source>
        <dbReference type="Pfam" id="PF00561"/>
    </source>
</evidence>
<sequence>MILNYKNIEVHYKDEGKGKVLLLLHGFLENSTMWDSLKPELLKTRRLISVDLLGHGQTGCLGYVHPMGMMAETVAAVLKTLNVIRFSVIGHSMGGYVALALAEQQPNAIEGLCLMNSTFEADDEARKQIRKRSIELAQGNYEALVRMSYVNLFSSESAKKYLNEIEAGLNQALKTSKQGYVAAQEGMCLRSDKLEVLKNLKAKKWMLMGTKDAVIKADPLKNRIGQTDIVLKELGCGHMMHLESITELTYIIKHVIE</sequence>
<proteinExistence type="predicted"/>
<organism evidence="2 3">
    <name type="scientific">Subsaximicrobium wynnwilliamsii</name>
    <dbReference type="NCBI Taxonomy" id="291179"/>
    <lineage>
        <taxon>Bacteria</taxon>
        <taxon>Pseudomonadati</taxon>
        <taxon>Bacteroidota</taxon>
        <taxon>Flavobacteriia</taxon>
        <taxon>Flavobacteriales</taxon>
        <taxon>Flavobacteriaceae</taxon>
        <taxon>Subsaximicrobium</taxon>
    </lineage>
</organism>
<dbReference type="EMBL" id="VORO01000007">
    <property type="protein sequence ID" value="TXD89502.1"/>
    <property type="molecule type" value="Genomic_DNA"/>
</dbReference>
<dbReference type="PRINTS" id="PR00111">
    <property type="entry name" value="ABHYDROLASE"/>
</dbReference>
<dbReference type="InterPro" id="IPR000073">
    <property type="entry name" value="AB_hydrolase_1"/>
</dbReference>
<keyword evidence="3" id="KW-1185">Reference proteome</keyword>
<dbReference type="GO" id="GO:0016787">
    <property type="term" value="F:hydrolase activity"/>
    <property type="evidence" value="ECO:0007669"/>
    <property type="project" value="UniProtKB-KW"/>
</dbReference>